<evidence type="ECO:0000256" key="2">
    <source>
        <dbReference type="ARBA" id="ARBA00022803"/>
    </source>
</evidence>
<evidence type="ECO:0000256" key="3">
    <source>
        <dbReference type="PROSITE-ProRule" id="PRU00339"/>
    </source>
</evidence>
<dbReference type="STRING" id="526222.Desal_2983"/>
<dbReference type="eggNOG" id="COG0457">
    <property type="taxonomic scope" value="Bacteria"/>
</dbReference>
<dbReference type="GO" id="GO:0000993">
    <property type="term" value="F:RNA polymerase II complex binding"/>
    <property type="evidence" value="ECO:0007669"/>
    <property type="project" value="TreeGrafter"/>
</dbReference>
<feature type="compositionally biased region" description="Basic and acidic residues" evidence="4">
    <location>
        <begin position="404"/>
        <end position="418"/>
    </location>
</feature>
<name>C6C0T8_MARSD</name>
<feature type="compositionally biased region" description="Acidic residues" evidence="4">
    <location>
        <begin position="432"/>
        <end position="449"/>
    </location>
</feature>
<dbReference type="PROSITE" id="PS50005">
    <property type="entry name" value="TPR"/>
    <property type="match status" value="2"/>
</dbReference>
<feature type="repeat" description="TPR" evidence="3">
    <location>
        <begin position="694"/>
        <end position="727"/>
    </location>
</feature>
<feature type="compositionally biased region" description="Acidic residues" evidence="4">
    <location>
        <begin position="187"/>
        <end position="196"/>
    </location>
</feature>
<dbReference type="HOGENOM" id="CLU_008591_0_0_7"/>
<dbReference type="eggNOG" id="COG1729">
    <property type="taxonomic scope" value="Bacteria"/>
</dbReference>
<dbReference type="SUPFAM" id="SSF48452">
    <property type="entry name" value="TPR-like"/>
    <property type="match status" value="1"/>
</dbReference>
<evidence type="ECO:0000313" key="5">
    <source>
        <dbReference type="EMBL" id="ACS81035.1"/>
    </source>
</evidence>
<gene>
    <name evidence="5" type="ordered locus">Desal_2983</name>
</gene>
<keyword evidence="2 3" id="KW-0802">TPR repeat</keyword>
<keyword evidence="6" id="KW-1185">Reference proteome</keyword>
<dbReference type="KEGG" id="dsa:Desal_2983"/>
<protein>
    <submittedName>
        <fullName evidence="5">Tetratricopeptide domain protein</fullName>
    </submittedName>
</protein>
<feature type="compositionally biased region" description="Polar residues" evidence="4">
    <location>
        <begin position="328"/>
        <end position="340"/>
    </location>
</feature>
<accession>C6C0T8</accession>
<feature type="compositionally biased region" description="Basic and acidic residues" evidence="4">
    <location>
        <begin position="121"/>
        <end position="135"/>
    </location>
</feature>
<dbReference type="EMBL" id="CP001649">
    <property type="protein sequence ID" value="ACS81035.1"/>
    <property type="molecule type" value="Genomic_DNA"/>
</dbReference>
<dbReference type="RefSeq" id="WP_015852851.1">
    <property type="nucleotide sequence ID" value="NC_012881.1"/>
</dbReference>
<feature type="repeat" description="TPR" evidence="3">
    <location>
        <begin position="582"/>
        <end position="615"/>
    </location>
</feature>
<dbReference type="InterPro" id="IPR011990">
    <property type="entry name" value="TPR-like_helical_dom_sf"/>
</dbReference>
<sequence length="1117" mass="123414">MAVVFWLACPNPGHALEYFIETKADMDSIRLVFDQKNLSGKVARTGRQQITISFPKNALKGEKQPTPAPLSSLRLVNSLQMGPSSITIGTRTSAFGFIRMPAGNGQMTIQFFRDPIGSKWRSPEEKARREADRKKAAQKKIAAQKKAEAKRAADKKAKEKAEAARVAAAKKTALKAEAKPPQPPVIEEVDLPEDQESAQLKEELEQVSEETPVEQVPPQPVKRPFYSVPYTYRAPVANVGPGQAKPVDTSVPPARAGGIARRVVDNGDSGGQVVARIETDSSGGSAGGSIAPPPSDEIIDEGVDESVDEAAYEEEFPEGEGASGSVAPPQQSEGSASGSVSGRIAPPPSQSGGQATGSVSGQVSGKIAPPESSASGQVTPPPSNEDSFEAADYPALEDEGAVESTREADNGTDVRDEAVEGEQDSSASDAYPVEDSEQLDDGVEGGDGVEGEKEMTPEDRIKVAKGVLLAAEGALDEGEIQVAIDGFTEVSLMKELPLDMRLRALYGKAEGLTELHREAMADNFGEIASAWMEAMNADTKSPNVPMALLNLGLLNLKVGNMPEAKAYFNLLKSQYPNDPNIPYISYYWGEYYLGMKEYEKAADQFQYLVQMYPDSKIVRDAALGLAKSLDALGYDEQAFQIIDYIDKRWPRFYIEDLNFLLMSANTQNRLGKIEQARENYWAYYNLAPEAPEADIVLARIGDIYLKTGQKTAAKEIYEKAAKDFPDKEGGLVSMMRLAEEGIYDDPSMSQMDKVFDRPYNLRPQKIYTHIIEKFPDSPLAPLAQLKLGMWYYWNKKYGDCLGAVQGFLDKYPRSGLRDRASELGTRVFDKAVPELVRDENYGRVVDYWNKYAQKNNEGKDVNDETRLGVALSFWKKEQPTRALELIERYLQGEEIPKYSAMALDMALGIYVDEQAWSKVTALVNLAKDKWKLDPKQKVHIEYAQAMAYENLGETERSTPLWAGLASNLLLPQSSRAYAMYYMAKSSMKKKELKKVFVYAQEALAMLLETGGDREKIKDCILMTIFAAESSGRYREALKWAAEYDKYIPLSDPEWASSRFRLAQLYEKAGAVSEWKKLMEEVAKQKPGDLYGRLATSALATHKIEQDASKFQPDPVFQ</sequence>
<feature type="region of interest" description="Disordered" evidence="4">
    <location>
        <begin position="115"/>
        <end position="224"/>
    </location>
</feature>
<reference evidence="5 6" key="1">
    <citation type="submission" date="2009-06" db="EMBL/GenBank/DDBJ databases">
        <title>Complete sequence of Desulfovibrio salexigens DSM 2638.</title>
        <authorList>
            <consortium name="US DOE Joint Genome Institute"/>
            <person name="Lucas S."/>
            <person name="Copeland A."/>
            <person name="Lapidus A."/>
            <person name="Glavina del Rio T."/>
            <person name="Tice H."/>
            <person name="Bruce D."/>
            <person name="Goodwin L."/>
            <person name="Pitluck S."/>
            <person name="Munk A.C."/>
            <person name="Brettin T."/>
            <person name="Detter J.C."/>
            <person name="Han C."/>
            <person name="Tapia R."/>
            <person name="Larimer F."/>
            <person name="Land M."/>
            <person name="Hauser L."/>
            <person name="Kyrpides N."/>
            <person name="Anderson I."/>
            <person name="Wall J.D."/>
            <person name="Arkin A.P."/>
            <person name="Dehal P."/>
            <person name="Chivian D."/>
            <person name="Giles B."/>
            <person name="Hazen T.C."/>
        </authorList>
    </citation>
    <scope>NUCLEOTIDE SEQUENCE [LARGE SCALE GENOMIC DNA]</scope>
    <source>
        <strain evidence="6">ATCC 14822 / DSM 2638 / NCIMB 8403 / VKM B-1763</strain>
    </source>
</reference>
<keyword evidence="1" id="KW-0677">Repeat</keyword>
<dbReference type="Proteomes" id="UP000002601">
    <property type="component" value="Chromosome"/>
</dbReference>
<proteinExistence type="predicted"/>
<feature type="compositionally biased region" description="Basic and acidic residues" evidence="4">
    <location>
        <begin position="145"/>
        <end position="163"/>
    </location>
</feature>
<dbReference type="AlphaFoldDB" id="C6C0T8"/>
<dbReference type="GO" id="GO:0006368">
    <property type="term" value="P:transcription elongation by RNA polymerase II"/>
    <property type="evidence" value="ECO:0007669"/>
    <property type="project" value="TreeGrafter"/>
</dbReference>
<evidence type="ECO:0000256" key="4">
    <source>
        <dbReference type="SAM" id="MobiDB-lite"/>
    </source>
</evidence>
<dbReference type="Pfam" id="PF13174">
    <property type="entry name" value="TPR_6"/>
    <property type="match status" value="2"/>
</dbReference>
<dbReference type="Gene3D" id="1.25.40.10">
    <property type="entry name" value="Tetratricopeptide repeat domain"/>
    <property type="match status" value="3"/>
</dbReference>
<evidence type="ECO:0000313" key="6">
    <source>
        <dbReference type="Proteomes" id="UP000002601"/>
    </source>
</evidence>
<dbReference type="PANTHER" id="PTHR14027:SF2">
    <property type="entry name" value="RNA POLYMERASE-ASSOCIATED PROTEIN CTR9 HOMOLOG"/>
    <property type="match status" value="1"/>
</dbReference>
<dbReference type="PANTHER" id="PTHR14027">
    <property type="entry name" value="RNA POLYMERASE-ASSOCIATED PROTEIN CTR9"/>
    <property type="match status" value="1"/>
</dbReference>
<feature type="region of interest" description="Disordered" evidence="4">
    <location>
        <begin position="260"/>
        <end position="458"/>
    </location>
</feature>
<dbReference type="InterPro" id="IPR019734">
    <property type="entry name" value="TPR_rpt"/>
</dbReference>
<dbReference type="SMART" id="SM00028">
    <property type="entry name" value="TPR"/>
    <property type="match status" value="4"/>
</dbReference>
<dbReference type="InterPro" id="IPR031101">
    <property type="entry name" value="Ctr9"/>
</dbReference>
<evidence type="ECO:0000256" key="1">
    <source>
        <dbReference type="ARBA" id="ARBA00022737"/>
    </source>
</evidence>
<organism evidence="5 6">
    <name type="scientific">Maridesulfovibrio salexigens (strain ATCC 14822 / DSM 2638 / NCIMB 8403 / VKM B-1763)</name>
    <name type="common">Desulfovibrio salexigens</name>
    <dbReference type="NCBI Taxonomy" id="526222"/>
    <lineage>
        <taxon>Bacteria</taxon>
        <taxon>Pseudomonadati</taxon>
        <taxon>Thermodesulfobacteriota</taxon>
        <taxon>Desulfovibrionia</taxon>
        <taxon>Desulfovibrionales</taxon>
        <taxon>Desulfovibrionaceae</taxon>
        <taxon>Maridesulfovibrio</taxon>
    </lineage>
</organism>
<feature type="compositionally biased region" description="Acidic residues" evidence="4">
    <location>
        <begin position="297"/>
        <end position="318"/>
    </location>
</feature>
<dbReference type="Pfam" id="PF13181">
    <property type="entry name" value="TPR_8"/>
    <property type="match status" value="1"/>
</dbReference>
<dbReference type="GO" id="GO:0006355">
    <property type="term" value="P:regulation of DNA-templated transcription"/>
    <property type="evidence" value="ECO:0007669"/>
    <property type="project" value="InterPro"/>
</dbReference>
<feature type="compositionally biased region" description="Polar residues" evidence="4">
    <location>
        <begin position="350"/>
        <end position="363"/>
    </location>
</feature>